<dbReference type="InParanoid" id="A0A3P8ULK8"/>
<feature type="domain" description="Ras association" evidence="2">
    <location>
        <begin position="16"/>
        <end position="76"/>
    </location>
</feature>
<dbReference type="GeneTree" id="ENSGT00950000182839"/>
<dbReference type="AlphaFoldDB" id="A0A3P8ULK8"/>
<reference evidence="3 4" key="1">
    <citation type="journal article" date="2014" name="Nat. Genet.">
        <title>Whole-genome sequence of a flatfish provides insights into ZW sex chromosome evolution and adaptation to a benthic lifestyle.</title>
        <authorList>
            <person name="Chen S."/>
            <person name="Zhang G."/>
            <person name="Shao C."/>
            <person name="Huang Q."/>
            <person name="Liu G."/>
            <person name="Zhang P."/>
            <person name="Song W."/>
            <person name="An N."/>
            <person name="Chalopin D."/>
            <person name="Volff J.N."/>
            <person name="Hong Y."/>
            <person name="Li Q."/>
            <person name="Sha Z."/>
            <person name="Zhou H."/>
            <person name="Xie M."/>
            <person name="Yu Q."/>
            <person name="Liu Y."/>
            <person name="Xiang H."/>
            <person name="Wang N."/>
            <person name="Wu K."/>
            <person name="Yang C."/>
            <person name="Zhou Q."/>
            <person name="Liao X."/>
            <person name="Yang L."/>
            <person name="Hu Q."/>
            <person name="Zhang J."/>
            <person name="Meng L."/>
            <person name="Jin L."/>
            <person name="Tian Y."/>
            <person name="Lian J."/>
            <person name="Yang J."/>
            <person name="Miao G."/>
            <person name="Liu S."/>
            <person name="Liang Z."/>
            <person name="Yan F."/>
            <person name="Li Y."/>
            <person name="Sun B."/>
            <person name="Zhang H."/>
            <person name="Zhang J."/>
            <person name="Zhu Y."/>
            <person name="Du M."/>
            <person name="Zhao Y."/>
            <person name="Schartl M."/>
            <person name="Tang Q."/>
            <person name="Wang J."/>
        </authorList>
    </citation>
    <scope>NUCLEOTIDE SEQUENCE</scope>
</reference>
<dbReference type="Ensembl" id="ENSCSET00000004134.1">
    <property type="protein sequence ID" value="ENSCSEP00000004083.1"/>
    <property type="gene ID" value="ENSCSEG00000002663.1"/>
</dbReference>
<dbReference type="InterPro" id="IPR048945">
    <property type="entry name" value="RASSF8/10_RA"/>
</dbReference>
<dbReference type="PANTHER" id="PTHR15286">
    <property type="entry name" value="RAS-ASSOCIATING DOMAIN CONTAINING PROTEIN"/>
    <property type="match status" value="1"/>
</dbReference>
<keyword evidence="4" id="KW-1185">Reference proteome</keyword>
<dbReference type="Gene3D" id="3.10.20.90">
    <property type="entry name" value="Phosphatidylinositol 3-kinase Catalytic Subunit, Chain A, domain 1"/>
    <property type="match status" value="1"/>
</dbReference>
<proteinExistence type="predicted"/>
<feature type="region of interest" description="Disordered" evidence="1">
    <location>
        <begin position="120"/>
        <end position="141"/>
    </location>
</feature>
<dbReference type="CDD" id="cd16123">
    <property type="entry name" value="RA_RASSF7_like"/>
    <property type="match status" value="1"/>
</dbReference>
<name>A0A3P8ULK8_CYNSE</name>
<dbReference type="Proteomes" id="UP000265120">
    <property type="component" value="Chromosome 10"/>
</dbReference>
<accession>A0A3P8ULK8</accession>
<dbReference type="Pfam" id="PF21712">
    <property type="entry name" value="RASSF8-10_RA"/>
    <property type="match status" value="1"/>
</dbReference>
<dbReference type="InterPro" id="IPR029071">
    <property type="entry name" value="Ubiquitin-like_domsf"/>
</dbReference>
<dbReference type="OMA" id="MEEAWDW"/>
<feature type="compositionally biased region" description="Basic residues" evidence="1">
    <location>
        <begin position="174"/>
        <end position="183"/>
    </location>
</feature>
<evidence type="ECO:0000259" key="2">
    <source>
        <dbReference type="Pfam" id="PF21712"/>
    </source>
</evidence>
<dbReference type="InterPro" id="IPR033593">
    <property type="entry name" value="N-RASSF"/>
</dbReference>
<organism evidence="3 4">
    <name type="scientific">Cynoglossus semilaevis</name>
    <name type="common">Tongue sole</name>
    <dbReference type="NCBI Taxonomy" id="244447"/>
    <lineage>
        <taxon>Eukaryota</taxon>
        <taxon>Metazoa</taxon>
        <taxon>Chordata</taxon>
        <taxon>Craniata</taxon>
        <taxon>Vertebrata</taxon>
        <taxon>Euteleostomi</taxon>
        <taxon>Actinopterygii</taxon>
        <taxon>Neopterygii</taxon>
        <taxon>Teleostei</taxon>
        <taxon>Neoteleostei</taxon>
        <taxon>Acanthomorphata</taxon>
        <taxon>Carangaria</taxon>
        <taxon>Pleuronectiformes</taxon>
        <taxon>Pleuronectoidei</taxon>
        <taxon>Cynoglossidae</taxon>
        <taxon>Cynoglossinae</taxon>
        <taxon>Cynoglossus</taxon>
    </lineage>
</organism>
<evidence type="ECO:0000256" key="1">
    <source>
        <dbReference type="SAM" id="MobiDB-lite"/>
    </source>
</evidence>
<protein>
    <submittedName>
        <fullName evidence="3">Ras association domain-containing protein 8-like</fullName>
    </submittedName>
</protein>
<evidence type="ECO:0000313" key="4">
    <source>
        <dbReference type="Proteomes" id="UP000265120"/>
    </source>
</evidence>
<feature type="region of interest" description="Disordered" evidence="1">
    <location>
        <begin position="160"/>
        <end position="183"/>
    </location>
</feature>
<dbReference type="SUPFAM" id="SSF54236">
    <property type="entry name" value="Ubiquitin-like"/>
    <property type="match status" value="1"/>
</dbReference>
<sequence>MEVKVSVDGVPRVVCGVTEETTCQEVVVALAQALQPGRYMLREKFKDFERCMTPSERLLETLEKYGELAKEVQLTLILSGPPATDKMTRSNVGRYQQCPPLRRKDAGARTRHGSSSVILHRQSLPTLPEHSNEDVKRPKRKSLTFMEEAREWLDSLGKGKVYSTSCDKESNKKADKKSRKLSL</sequence>
<dbReference type="PANTHER" id="PTHR15286:SF16">
    <property type="entry name" value="RAS ASSOCIATION DOMAIN-CONTAINING PROTEIN 8"/>
    <property type="match status" value="1"/>
</dbReference>
<evidence type="ECO:0000313" key="3">
    <source>
        <dbReference type="Ensembl" id="ENSCSEP00000004083.1"/>
    </source>
</evidence>
<reference evidence="3" key="3">
    <citation type="submission" date="2025-09" db="UniProtKB">
        <authorList>
            <consortium name="Ensembl"/>
        </authorList>
    </citation>
    <scope>IDENTIFICATION</scope>
</reference>
<reference evidence="3" key="2">
    <citation type="submission" date="2025-08" db="UniProtKB">
        <authorList>
            <consortium name="Ensembl"/>
        </authorList>
    </citation>
    <scope>IDENTIFICATION</scope>
</reference>